<dbReference type="GO" id="GO:0008959">
    <property type="term" value="F:phosphate acetyltransferase activity"/>
    <property type="evidence" value="ECO:0007669"/>
    <property type="project" value="UniProtKB-EC"/>
</dbReference>
<evidence type="ECO:0000256" key="6">
    <source>
        <dbReference type="ARBA" id="ARBA00022679"/>
    </source>
</evidence>
<evidence type="ECO:0000313" key="11">
    <source>
        <dbReference type="Proteomes" id="UP000029733"/>
    </source>
</evidence>
<dbReference type="PANTHER" id="PTHR43356:SF3">
    <property type="entry name" value="PHOSPHATE ACETYLTRANSFERASE"/>
    <property type="match status" value="1"/>
</dbReference>
<dbReference type="Gene3D" id="3.40.50.10950">
    <property type="match status" value="1"/>
</dbReference>
<keyword evidence="6 10" id="KW-0808">Transferase</keyword>
<dbReference type="STRING" id="1677920.LS71_01775"/>
<sequence length="336" mass="35813">MNKGFMEGIYARAKANKKRIVLPETLEVRTLEAAAKILDKDFADIILVGDKDEILSYAKAHNLPTQTLEKASFFSPKEQVLRDELIDLLVTLRAHKGMDRIQAQTLLTHDSLYFGAALVKSHKAHGMVAGAINPTSNVLRAGLQIVGVAADSKLVSSFFIMIVPDCDYGFKGNFIFADCGLCQNPNAQELANIALSSAKSFQSIMQDEPIVAMLSHSTYGSAAHADVDKVIQATQIAKNLAPHLKIDGELQLDAAIVPSVGASKAKGSNVAGKANVLIFPDLDAGNIGYKLVQRLAKAQAYGPITQGMSAPVNDLSRGCSADDIVGVVAITALQAK</sequence>
<dbReference type="NCBIfam" id="NF007233">
    <property type="entry name" value="PRK09653.1"/>
    <property type="match status" value="1"/>
</dbReference>
<evidence type="ECO:0000256" key="8">
    <source>
        <dbReference type="ARBA" id="ARBA00031108"/>
    </source>
</evidence>
<dbReference type="EMBL" id="JRPR02000002">
    <property type="protein sequence ID" value="TLD96750.1"/>
    <property type="molecule type" value="Genomic_DNA"/>
</dbReference>
<evidence type="ECO:0000256" key="1">
    <source>
        <dbReference type="ARBA" id="ARBA00000705"/>
    </source>
</evidence>
<dbReference type="OrthoDB" id="9808984at2"/>
<evidence type="ECO:0000256" key="5">
    <source>
        <dbReference type="ARBA" id="ARBA00021528"/>
    </source>
</evidence>
<proteinExistence type="inferred from homology"/>
<organism evidence="10 11">
    <name type="scientific">Helicobacter jaachi</name>
    <dbReference type="NCBI Taxonomy" id="1677920"/>
    <lineage>
        <taxon>Bacteria</taxon>
        <taxon>Pseudomonadati</taxon>
        <taxon>Campylobacterota</taxon>
        <taxon>Epsilonproteobacteria</taxon>
        <taxon>Campylobacterales</taxon>
        <taxon>Helicobacteraceae</taxon>
        <taxon>Helicobacter</taxon>
    </lineage>
</organism>
<gene>
    <name evidence="10" type="primary">pta</name>
    <name evidence="10" type="ORF">LS71_003855</name>
</gene>
<reference evidence="10 11" key="1">
    <citation type="journal article" date="2014" name="Genome Announc.">
        <title>Draft genome sequences of eight enterohepatic helicobacter species isolated from both laboratory and wild rodents.</title>
        <authorList>
            <person name="Sheh A."/>
            <person name="Shen Z."/>
            <person name="Fox J.G."/>
        </authorList>
    </citation>
    <scope>NUCLEOTIDE SEQUENCE [LARGE SCALE GENOMIC DNA]</scope>
    <source>
        <strain evidence="10 11">MIT 09-6949</strain>
    </source>
</reference>
<comment type="similarity">
    <text evidence="3">Belongs to the phosphate acetyltransferase and butyryltransferase family.</text>
</comment>
<dbReference type="EC" id="2.3.1.8" evidence="4"/>
<dbReference type="Gene3D" id="3.40.50.10750">
    <property type="entry name" value="Isocitrate/Isopropylmalate dehydrogenase-like"/>
    <property type="match status" value="1"/>
</dbReference>
<dbReference type="InterPro" id="IPR042113">
    <property type="entry name" value="P_AcTrfase_dom1"/>
</dbReference>
<dbReference type="PANTHER" id="PTHR43356">
    <property type="entry name" value="PHOSPHATE ACETYLTRANSFERASE"/>
    <property type="match status" value="1"/>
</dbReference>
<dbReference type="InterPro" id="IPR004614">
    <property type="entry name" value="P_AcTrfase"/>
</dbReference>
<dbReference type="NCBIfam" id="TIGR00651">
    <property type="entry name" value="pta"/>
    <property type="match status" value="1"/>
</dbReference>
<evidence type="ECO:0000259" key="9">
    <source>
        <dbReference type="Pfam" id="PF01515"/>
    </source>
</evidence>
<dbReference type="PIRSF" id="PIRSF000428">
    <property type="entry name" value="P_Ac_trans"/>
    <property type="match status" value="1"/>
</dbReference>
<evidence type="ECO:0000256" key="3">
    <source>
        <dbReference type="ARBA" id="ARBA00005656"/>
    </source>
</evidence>
<dbReference type="RefSeq" id="WP_034352830.1">
    <property type="nucleotide sequence ID" value="NZ_JRPR02000002.1"/>
</dbReference>
<keyword evidence="7 10" id="KW-0012">Acyltransferase</keyword>
<evidence type="ECO:0000256" key="4">
    <source>
        <dbReference type="ARBA" id="ARBA00012707"/>
    </source>
</evidence>
<dbReference type="AlphaFoldDB" id="A0A4U8TA53"/>
<keyword evidence="11" id="KW-1185">Reference proteome</keyword>
<dbReference type="InterPro" id="IPR042112">
    <property type="entry name" value="P_AcTrfase_dom2"/>
</dbReference>
<comment type="caution">
    <text evidence="10">The sequence shown here is derived from an EMBL/GenBank/DDBJ whole genome shotgun (WGS) entry which is preliminary data.</text>
</comment>
<dbReference type="InterPro" id="IPR002505">
    <property type="entry name" value="PTA_PTB"/>
</dbReference>
<evidence type="ECO:0000313" key="10">
    <source>
        <dbReference type="EMBL" id="TLD96750.1"/>
    </source>
</evidence>
<comment type="pathway">
    <text evidence="2">Metabolic intermediate biosynthesis; acetyl-CoA biosynthesis; acetyl-CoA from acetate: step 2/2.</text>
</comment>
<evidence type="ECO:0000256" key="7">
    <source>
        <dbReference type="ARBA" id="ARBA00023315"/>
    </source>
</evidence>
<dbReference type="InterPro" id="IPR012147">
    <property type="entry name" value="P_Ac_Bu_trans"/>
</dbReference>
<accession>A0A4U8TA53</accession>
<protein>
    <recommendedName>
        <fullName evidence="5">Phosphate acetyltransferase</fullName>
        <ecNumber evidence="4">2.3.1.8</ecNumber>
    </recommendedName>
    <alternativeName>
        <fullName evidence="8">Phosphotransacetylase</fullName>
    </alternativeName>
</protein>
<feature type="domain" description="Phosphate acetyl/butaryl transferase" evidence="9">
    <location>
        <begin position="5"/>
        <end position="332"/>
    </location>
</feature>
<name>A0A4U8TA53_9HELI</name>
<dbReference type="Pfam" id="PF01515">
    <property type="entry name" value="PTA_PTB"/>
    <property type="match status" value="1"/>
</dbReference>
<dbReference type="SUPFAM" id="SSF53659">
    <property type="entry name" value="Isocitrate/Isopropylmalate dehydrogenase-like"/>
    <property type="match status" value="1"/>
</dbReference>
<dbReference type="Proteomes" id="UP000029733">
    <property type="component" value="Unassembled WGS sequence"/>
</dbReference>
<comment type="catalytic activity">
    <reaction evidence="1">
        <text>acetyl-CoA + phosphate = acetyl phosphate + CoA</text>
        <dbReference type="Rhea" id="RHEA:19521"/>
        <dbReference type="ChEBI" id="CHEBI:22191"/>
        <dbReference type="ChEBI" id="CHEBI:43474"/>
        <dbReference type="ChEBI" id="CHEBI:57287"/>
        <dbReference type="ChEBI" id="CHEBI:57288"/>
        <dbReference type="EC" id="2.3.1.8"/>
    </reaction>
</comment>
<evidence type="ECO:0000256" key="2">
    <source>
        <dbReference type="ARBA" id="ARBA00004989"/>
    </source>
</evidence>
<dbReference type="InterPro" id="IPR050500">
    <property type="entry name" value="Phos_Acetyltrans/Butyryltrans"/>
</dbReference>